<gene>
    <name evidence="12" type="ORF">FH972_020986</name>
</gene>
<feature type="transmembrane region" description="Helical" evidence="11">
    <location>
        <begin position="843"/>
        <end position="868"/>
    </location>
</feature>
<dbReference type="PANTHER" id="PTHR11626:SF2">
    <property type="entry name" value="SQUALENE SYNTHASE"/>
    <property type="match status" value="1"/>
</dbReference>
<dbReference type="SFLD" id="SFLDG01018">
    <property type="entry name" value="Squalene/Phytoene_Synthase_Lik"/>
    <property type="match status" value="1"/>
</dbReference>
<evidence type="ECO:0000256" key="10">
    <source>
        <dbReference type="ARBA" id="ARBA00023136"/>
    </source>
</evidence>
<dbReference type="InterPro" id="IPR008441">
    <property type="entry name" value="AfumC-like_glycosyl_Trfase"/>
</dbReference>
<dbReference type="FunFam" id="1.10.600.10:FF:000003">
    <property type="entry name" value="Farnesyl-diphosphate farnesyltransferase 1"/>
    <property type="match status" value="1"/>
</dbReference>
<dbReference type="Pfam" id="PF05704">
    <property type="entry name" value="Caps_synth"/>
    <property type="match status" value="1"/>
</dbReference>
<keyword evidence="7 11" id="KW-0812">Transmembrane</keyword>
<dbReference type="SUPFAM" id="SSF48576">
    <property type="entry name" value="Terpenoid synthases"/>
    <property type="match status" value="1"/>
</dbReference>
<sequence>MAHSTVKFKPLCPGVVEIPDHKLDGRSDEEIISELVSFEAVRHEKNVWGVWDKGYKAMPLWIQRNIIGWVRRLARNDGSEVPACLRNGTMNSVTQGQHTSDMLRLPLLVCNGGIYMDVATILFRDLDDIWWSRIADPHSPIEFGAAEIEEGGWVVNGFLACEKGDPLIERWHTLFKEIWKERIDAQGLNRHPALAHILCWERIRLLRDPSTGWDGPTYLRTNVACINAIHEILLSQILVKTERQAKLLALPFQPERIDADEEQREAHDWLNKILSTLSAAKFSSGYWLPGMPIPLAKTWQEEGNLTADIAPDTWAEYLRYASTHFEQTRRQGECLPRVDFGEEKQPVLEAGLCEPATGDKFMLRSPYQVCCMFCAAPPPQFLRVSSWQHGSFFCSATTWSLLAHAPLRFFTFQLPAELLLDVQSSNSHDAVAHAAGRRRKIWHEPPHRREPEKEAESLRKCFHYLVLTSRSFSAVIMELHPELLVPICIFYLILRGLDTIEDDMTIPLEIKVPLLQRFDEILEEDGWTYEDSGPNEKDRELLVEFHYVITEFKKLKPAYKNIIKDITKKMGNGMAHYAADPEHNNYGVNTIQDYYKYCHYVAGVVGEGLTRLFVESGLANPALLEREDLHESMGQLLQHTNIIRDVREDSDDKRRFWPKEVWSKYVDDFDDLFKPENKEAALRCSSEMILLALERTTDCMYYLAGLKEQSVFNFAAIPQSMALATLDLCFRNYTLFERNIKITKGEACRLMMASSQNLQVLFVEFKKYARAIHKRNDPRDPNFLKISVACGKIEQFAESVFPSQDPNALVAKTETPQEAAPVYRNAEEAAKKKREDEDAKKDVLYMGIAVGIILLIITFFMAFCAWMAGARFDLVIHFLMQGNLNPTREEIDAASSAMAVARNLKKIEL</sequence>
<keyword evidence="13" id="KW-1185">Reference proteome</keyword>
<accession>A0A5N6KNL2</accession>
<keyword evidence="9" id="KW-0443">Lipid metabolism</keyword>
<evidence type="ECO:0000256" key="4">
    <source>
        <dbReference type="ARBA" id="ARBA00012373"/>
    </source>
</evidence>
<comment type="subcellular location">
    <subcellularLocation>
        <location evidence="2">Membrane</location>
    </subcellularLocation>
</comment>
<dbReference type="OrthoDB" id="431150at2759"/>
<reference evidence="12 13" key="1">
    <citation type="submission" date="2019-06" db="EMBL/GenBank/DDBJ databases">
        <title>A chromosomal-level reference genome of Carpinus fangiana (Coryloideae, Betulaceae).</title>
        <authorList>
            <person name="Yang X."/>
            <person name="Wang Z."/>
            <person name="Zhang L."/>
            <person name="Hao G."/>
            <person name="Liu J."/>
            <person name="Yang Y."/>
        </authorList>
    </citation>
    <scope>NUCLEOTIDE SEQUENCE [LARGE SCALE GENOMIC DNA]</scope>
    <source>
        <strain evidence="12">Cfa_2016G</strain>
        <tissue evidence="12">Leaf</tissue>
    </source>
</reference>
<comment type="cofactor">
    <cofactor evidence="1">
        <name>Mg(2+)</name>
        <dbReference type="ChEBI" id="CHEBI:18420"/>
    </cofactor>
</comment>
<keyword evidence="5" id="KW-0444">Lipid biosynthesis</keyword>
<dbReference type="GO" id="GO:0016757">
    <property type="term" value="F:glycosyltransferase activity"/>
    <property type="evidence" value="ECO:0007669"/>
    <property type="project" value="InterPro"/>
</dbReference>
<dbReference type="CDD" id="cd00683">
    <property type="entry name" value="Trans_IPPS_HH"/>
    <property type="match status" value="1"/>
</dbReference>
<keyword evidence="8 11" id="KW-1133">Transmembrane helix</keyword>
<organism evidence="12 13">
    <name type="scientific">Carpinus fangiana</name>
    <dbReference type="NCBI Taxonomy" id="176857"/>
    <lineage>
        <taxon>Eukaryota</taxon>
        <taxon>Viridiplantae</taxon>
        <taxon>Streptophyta</taxon>
        <taxon>Embryophyta</taxon>
        <taxon>Tracheophyta</taxon>
        <taxon>Spermatophyta</taxon>
        <taxon>Magnoliopsida</taxon>
        <taxon>eudicotyledons</taxon>
        <taxon>Gunneridae</taxon>
        <taxon>Pentapetalae</taxon>
        <taxon>rosids</taxon>
        <taxon>fabids</taxon>
        <taxon>Fagales</taxon>
        <taxon>Betulaceae</taxon>
        <taxon>Carpinus</taxon>
    </lineage>
</organism>
<dbReference type="PANTHER" id="PTHR11626">
    <property type="entry name" value="FARNESYL-DIPHOSPHATE FARNESYLTRANSFERASE"/>
    <property type="match status" value="1"/>
</dbReference>
<dbReference type="SUPFAM" id="SSF53448">
    <property type="entry name" value="Nucleotide-diphospho-sugar transferases"/>
    <property type="match status" value="1"/>
</dbReference>
<evidence type="ECO:0000256" key="7">
    <source>
        <dbReference type="ARBA" id="ARBA00022692"/>
    </source>
</evidence>
<dbReference type="EC" id="2.5.1.21" evidence="4"/>
<evidence type="ECO:0000256" key="6">
    <source>
        <dbReference type="ARBA" id="ARBA00022679"/>
    </source>
</evidence>
<dbReference type="NCBIfam" id="TIGR01559">
    <property type="entry name" value="squal_synth"/>
    <property type="match status" value="1"/>
</dbReference>
<evidence type="ECO:0000256" key="2">
    <source>
        <dbReference type="ARBA" id="ARBA00004370"/>
    </source>
</evidence>
<comment type="caution">
    <text evidence="12">The sequence shown here is derived from an EMBL/GenBank/DDBJ whole genome shotgun (WGS) entry which is preliminary data.</text>
</comment>
<dbReference type="InterPro" id="IPR033904">
    <property type="entry name" value="Trans_IPPS_HH"/>
</dbReference>
<dbReference type="InterPro" id="IPR019845">
    <property type="entry name" value="Squalene/phytoene_synthase_CS"/>
</dbReference>
<name>A0A5N6KNL2_9ROSI</name>
<dbReference type="InterPro" id="IPR044844">
    <property type="entry name" value="Trans_IPPS_euk-type"/>
</dbReference>
<evidence type="ECO:0000256" key="3">
    <source>
        <dbReference type="ARBA" id="ARBA00006251"/>
    </source>
</evidence>
<dbReference type="PROSITE" id="PS01045">
    <property type="entry name" value="SQUALEN_PHYTOEN_SYN_2"/>
    <property type="match status" value="1"/>
</dbReference>
<comment type="similarity">
    <text evidence="3">Belongs to the phytoene/squalene synthase family.</text>
</comment>
<proteinExistence type="inferred from homology"/>
<dbReference type="GO" id="GO:0006696">
    <property type="term" value="P:ergosterol biosynthetic process"/>
    <property type="evidence" value="ECO:0007669"/>
    <property type="project" value="TreeGrafter"/>
</dbReference>
<dbReference type="GO" id="GO:0005789">
    <property type="term" value="C:endoplasmic reticulum membrane"/>
    <property type="evidence" value="ECO:0007669"/>
    <property type="project" value="TreeGrafter"/>
</dbReference>
<dbReference type="SFLD" id="SFLDS00005">
    <property type="entry name" value="Isoprenoid_Synthase_Type_I"/>
    <property type="match status" value="1"/>
</dbReference>
<dbReference type="PROSITE" id="PS01044">
    <property type="entry name" value="SQUALEN_PHYTOEN_SYN_1"/>
    <property type="match status" value="1"/>
</dbReference>
<keyword evidence="6" id="KW-0808">Transferase</keyword>
<evidence type="ECO:0000313" key="13">
    <source>
        <dbReference type="Proteomes" id="UP000327013"/>
    </source>
</evidence>
<dbReference type="Gene3D" id="3.90.550.20">
    <property type="match status" value="1"/>
</dbReference>
<evidence type="ECO:0000256" key="8">
    <source>
        <dbReference type="ARBA" id="ARBA00022989"/>
    </source>
</evidence>
<dbReference type="AlphaFoldDB" id="A0A5N6KNL2"/>
<dbReference type="Gene3D" id="1.10.600.10">
    <property type="entry name" value="Farnesyl Diphosphate Synthase"/>
    <property type="match status" value="1"/>
</dbReference>
<evidence type="ECO:0000256" key="5">
    <source>
        <dbReference type="ARBA" id="ARBA00022516"/>
    </source>
</evidence>
<evidence type="ECO:0000256" key="11">
    <source>
        <dbReference type="SAM" id="Phobius"/>
    </source>
</evidence>
<dbReference type="EMBL" id="VIBQ01000009">
    <property type="protein sequence ID" value="KAB8336675.1"/>
    <property type="molecule type" value="Genomic_DNA"/>
</dbReference>
<evidence type="ECO:0000313" key="12">
    <source>
        <dbReference type="EMBL" id="KAB8336675.1"/>
    </source>
</evidence>
<keyword evidence="10 11" id="KW-0472">Membrane</keyword>
<dbReference type="GO" id="GO:0051996">
    <property type="term" value="F:squalene synthase [NAD(P)H] activity"/>
    <property type="evidence" value="ECO:0007669"/>
    <property type="project" value="UniProtKB-EC"/>
</dbReference>
<dbReference type="GO" id="GO:0045338">
    <property type="term" value="P:farnesyl diphosphate metabolic process"/>
    <property type="evidence" value="ECO:0007669"/>
    <property type="project" value="InterPro"/>
</dbReference>
<evidence type="ECO:0000256" key="9">
    <source>
        <dbReference type="ARBA" id="ARBA00023098"/>
    </source>
</evidence>
<dbReference type="InterPro" id="IPR029044">
    <property type="entry name" value="Nucleotide-diphossugar_trans"/>
</dbReference>
<dbReference type="Pfam" id="PF00494">
    <property type="entry name" value="SQS_PSY"/>
    <property type="match status" value="1"/>
</dbReference>
<evidence type="ECO:0000256" key="1">
    <source>
        <dbReference type="ARBA" id="ARBA00001946"/>
    </source>
</evidence>
<protein>
    <recommendedName>
        <fullName evidence="4">squalene synthase</fullName>
        <ecNumber evidence="4">2.5.1.21</ecNumber>
    </recommendedName>
</protein>
<dbReference type="InterPro" id="IPR008949">
    <property type="entry name" value="Isoprenoid_synthase_dom_sf"/>
</dbReference>
<dbReference type="InterPro" id="IPR002060">
    <property type="entry name" value="Squ/phyt_synthse"/>
</dbReference>
<dbReference type="Proteomes" id="UP000327013">
    <property type="component" value="Unassembled WGS sequence"/>
</dbReference>
<dbReference type="InterPro" id="IPR006449">
    <property type="entry name" value="Squal_synth-like"/>
</dbReference>